<evidence type="ECO:0000313" key="2">
    <source>
        <dbReference type="EMBL" id="MBS4197423.1"/>
    </source>
</evidence>
<reference evidence="2 3" key="1">
    <citation type="submission" date="2021-05" db="EMBL/GenBank/DDBJ databases">
        <title>Novel Bacillus species.</title>
        <authorList>
            <person name="Liu G."/>
        </authorList>
    </citation>
    <scope>NUCLEOTIDE SEQUENCE [LARGE SCALE GENOMIC DNA]</scope>
    <source>
        <strain evidence="3">FJAT-49780</strain>
    </source>
</reference>
<comment type="caution">
    <text evidence="2">The sequence shown here is derived from an EMBL/GenBank/DDBJ whole genome shotgun (WGS) entry which is preliminary data.</text>
</comment>
<protein>
    <submittedName>
        <fullName evidence="2">Uncharacterized protein</fullName>
    </submittedName>
</protein>
<dbReference type="RefSeq" id="WP_213126649.1">
    <property type="nucleotide sequence ID" value="NZ_JAGYPG010000004.1"/>
</dbReference>
<evidence type="ECO:0000313" key="3">
    <source>
        <dbReference type="Proteomes" id="UP000681414"/>
    </source>
</evidence>
<accession>A0A942TGY1</accession>
<dbReference type="AlphaFoldDB" id="A0A942TGY1"/>
<organism evidence="2 3">
    <name type="scientific">Lederbergia citri</name>
    <dbReference type="NCBI Taxonomy" id="2833580"/>
    <lineage>
        <taxon>Bacteria</taxon>
        <taxon>Bacillati</taxon>
        <taxon>Bacillota</taxon>
        <taxon>Bacilli</taxon>
        <taxon>Bacillales</taxon>
        <taxon>Bacillaceae</taxon>
        <taxon>Lederbergia</taxon>
    </lineage>
</organism>
<sequence length="70" mass="7948">MPRRTRDTGSQATPHFDGEYEDIINDPGMQSPQMGLNINITGKQNAFHVSELPNEDMKDFEKLTRGKNVK</sequence>
<dbReference type="EMBL" id="JAGYPG010000004">
    <property type="protein sequence ID" value="MBS4197423.1"/>
    <property type="molecule type" value="Genomic_DNA"/>
</dbReference>
<feature type="region of interest" description="Disordered" evidence="1">
    <location>
        <begin position="1"/>
        <end position="25"/>
    </location>
</feature>
<keyword evidence="3" id="KW-1185">Reference proteome</keyword>
<dbReference type="Proteomes" id="UP000681414">
    <property type="component" value="Unassembled WGS sequence"/>
</dbReference>
<evidence type="ECO:0000256" key="1">
    <source>
        <dbReference type="SAM" id="MobiDB-lite"/>
    </source>
</evidence>
<name>A0A942TGY1_9BACI</name>
<feature type="compositionally biased region" description="Basic and acidic residues" evidence="1">
    <location>
        <begin position="55"/>
        <end position="64"/>
    </location>
</feature>
<gene>
    <name evidence="2" type="ORF">KHA97_20470</name>
</gene>
<proteinExistence type="predicted"/>
<feature type="region of interest" description="Disordered" evidence="1">
    <location>
        <begin position="51"/>
        <end position="70"/>
    </location>
</feature>